<dbReference type="InterPro" id="IPR006612">
    <property type="entry name" value="THAP_Znf"/>
</dbReference>
<dbReference type="SMART" id="SM00980">
    <property type="entry name" value="THAP"/>
    <property type="match status" value="1"/>
</dbReference>
<dbReference type="EMBL" id="JBBPFD010000005">
    <property type="protein sequence ID" value="KAK7925406.1"/>
    <property type="molecule type" value="Genomic_DNA"/>
</dbReference>
<feature type="domain" description="THAP-type" evidence="7">
    <location>
        <begin position="1"/>
        <end position="85"/>
    </location>
</feature>
<evidence type="ECO:0000256" key="5">
    <source>
        <dbReference type="PROSITE-ProRule" id="PRU00309"/>
    </source>
</evidence>
<evidence type="ECO:0000256" key="2">
    <source>
        <dbReference type="ARBA" id="ARBA00022771"/>
    </source>
</evidence>
<dbReference type="GO" id="GO:0008270">
    <property type="term" value="F:zinc ion binding"/>
    <property type="evidence" value="ECO:0007669"/>
    <property type="project" value="UniProtKB-KW"/>
</dbReference>
<dbReference type="GO" id="GO:0003677">
    <property type="term" value="F:DNA binding"/>
    <property type="evidence" value="ECO:0007669"/>
    <property type="project" value="UniProtKB-UniRule"/>
</dbReference>
<evidence type="ECO:0000256" key="1">
    <source>
        <dbReference type="ARBA" id="ARBA00022723"/>
    </source>
</evidence>
<dbReference type="InterPro" id="IPR052958">
    <property type="entry name" value="IFN-induced_PKR_regulator"/>
</dbReference>
<proteinExistence type="predicted"/>
<protein>
    <recommendedName>
        <fullName evidence="7">THAP-type domain-containing protein</fullName>
    </recommendedName>
</protein>
<dbReference type="PROSITE" id="PS50950">
    <property type="entry name" value="ZF_THAP"/>
    <property type="match status" value="1"/>
</dbReference>
<keyword evidence="2 5" id="KW-0863">Zinc-finger</keyword>
<keyword evidence="1" id="KW-0479">Metal-binding</keyword>
<dbReference type="Pfam" id="PF05485">
    <property type="entry name" value="THAP"/>
    <property type="match status" value="1"/>
</dbReference>
<dbReference type="SMART" id="SM00692">
    <property type="entry name" value="DM3"/>
    <property type="match status" value="1"/>
</dbReference>
<dbReference type="SUPFAM" id="SSF57716">
    <property type="entry name" value="Glucocorticoid receptor-like (DNA-binding domain)"/>
    <property type="match status" value="1"/>
</dbReference>
<reference evidence="9" key="1">
    <citation type="submission" date="2024-04" db="EMBL/GenBank/DDBJ databases">
        <title>Salinicola lusitanus LLJ914,a marine bacterium isolated from the Okinawa Trough.</title>
        <authorList>
            <person name="Li J."/>
        </authorList>
    </citation>
    <scope>NUCLEOTIDE SEQUENCE [LARGE SCALE GENOMIC DNA]</scope>
</reference>
<gene>
    <name evidence="8" type="ORF">WMY93_007716</name>
</gene>
<dbReference type="PANTHER" id="PTHR46289">
    <property type="entry name" value="52 KDA REPRESSOR OF THE INHIBITOR OF THE PROTEIN KINASE-LIKE PROTEIN-RELATED"/>
    <property type="match status" value="1"/>
</dbReference>
<evidence type="ECO:0000259" key="7">
    <source>
        <dbReference type="PROSITE" id="PS50950"/>
    </source>
</evidence>
<keyword evidence="3" id="KW-0862">Zinc</keyword>
<evidence type="ECO:0000256" key="3">
    <source>
        <dbReference type="ARBA" id="ARBA00022833"/>
    </source>
</evidence>
<comment type="caution">
    <text evidence="8">The sequence shown here is derived from an EMBL/GenBank/DDBJ whole genome shotgun (WGS) entry which is preliminary data.</text>
</comment>
<feature type="region of interest" description="Disordered" evidence="6">
    <location>
        <begin position="86"/>
        <end position="134"/>
    </location>
</feature>
<sequence>MRGHCAVQNCSGGKSDSQPLFRFPLESERCKQWLDKCQREDLNDKPADQLYKYERLCGKHFQPSAFVDSEGQSVVLKDDAVPTIFDSPATAQTSHGKRKEAGKVDEKDIKGRKKMKKPDTEPASNTPVSEEDENREYLKSLFEIVLLLGGNNIPPTDPEDEHENRQSNFQALLEYRIHSGDETLRKKWDENKEKFPEELKNLIEVCEQYIRGKLVEEVQQNGHFSLLTDELVIISGEMFLPFFVRFVDKSNCQRESFLGLVPFSGDEDVLAEKLLAEITEKWGLKMEQCKGQAHSCSGTHSSKIKKFAAKVTENSQQQYSV</sequence>
<feature type="compositionally biased region" description="Basic and acidic residues" evidence="6">
    <location>
        <begin position="99"/>
        <end position="109"/>
    </location>
</feature>
<evidence type="ECO:0000256" key="6">
    <source>
        <dbReference type="SAM" id="MobiDB-lite"/>
    </source>
</evidence>
<organism evidence="8 9">
    <name type="scientific">Mugilogobius chulae</name>
    <name type="common">yellowstripe goby</name>
    <dbReference type="NCBI Taxonomy" id="88201"/>
    <lineage>
        <taxon>Eukaryota</taxon>
        <taxon>Metazoa</taxon>
        <taxon>Chordata</taxon>
        <taxon>Craniata</taxon>
        <taxon>Vertebrata</taxon>
        <taxon>Euteleostomi</taxon>
        <taxon>Actinopterygii</taxon>
        <taxon>Neopterygii</taxon>
        <taxon>Teleostei</taxon>
        <taxon>Neoteleostei</taxon>
        <taxon>Acanthomorphata</taxon>
        <taxon>Gobiaria</taxon>
        <taxon>Gobiiformes</taxon>
        <taxon>Gobioidei</taxon>
        <taxon>Gobiidae</taxon>
        <taxon>Gobionellinae</taxon>
        <taxon>Mugilogobius</taxon>
    </lineage>
</organism>
<keyword evidence="4 5" id="KW-0238">DNA-binding</keyword>
<keyword evidence="9" id="KW-1185">Reference proteome</keyword>
<accession>A0AAW0PDT3</accession>
<dbReference type="PANTHER" id="PTHR46289:SF13">
    <property type="entry name" value="52 KDA REPRESSOR OF THE INHIBITOR OF THE PROTEIN KINASE-RELATED"/>
    <property type="match status" value="1"/>
</dbReference>
<evidence type="ECO:0000256" key="4">
    <source>
        <dbReference type="ARBA" id="ARBA00023125"/>
    </source>
</evidence>
<evidence type="ECO:0000313" key="9">
    <source>
        <dbReference type="Proteomes" id="UP001460270"/>
    </source>
</evidence>
<evidence type="ECO:0000313" key="8">
    <source>
        <dbReference type="EMBL" id="KAK7925406.1"/>
    </source>
</evidence>
<dbReference type="AlphaFoldDB" id="A0AAW0PDT3"/>
<dbReference type="Proteomes" id="UP001460270">
    <property type="component" value="Unassembled WGS sequence"/>
</dbReference>
<name>A0AAW0PDT3_9GOBI</name>